<keyword evidence="4" id="KW-0812">Transmembrane</keyword>
<dbReference type="OrthoDB" id="2015241at2759"/>
<reference evidence="6 7" key="1">
    <citation type="journal article" date="2014" name="Nat. Commun.">
        <title>Klebsormidium flaccidum genome reveals primary factors for plant terrestrial adaptation.</title>
        <authorList>
            <person name="Hori K."/>
            <person name="Maruyama F."/>
            <person name="Fujisawa T."/>
            <person name="Togashi T."/>
            <person name="Yamamoto N."/>
            <person name="Seo M."/>
            <person name="Sato S."/>
            <person name="Yamada T."/>
            <person name="Mori H."/>
            <person name="Tajima N."/>
            <person name="Moriyama T."/>
            <person name="Ikeuchi M."/>
            <person name="Watanabe M."/>
            <person name="Wada H."/>
            <person name="Kobayashi K."/>
            <person name="Saito M."/>
            <person name="Masuda T."/>
            <person name="Sasaki-Sekimoto Y."/>
            <person name="Mashiguchi K."/>
            <person name="Awai K."/>
            <person name="Shimojima M."/>
            <person name="Masuda S."/>
            <person name="Iwai M."/>
            <person name="Nobusawa T."/>
            <person name="Narise T."/>
            <person name="Kondo S."/>
            <person name="Saito H."/>
            <person name="Sato R."/>
            <person name="Murakawa M."/>
            <person name="Ihara Y."/>
            <person name="Oshima-Yamada Y."/>
            <person name="Ohtaka K."/>
            <person name="Satoh M."/>
            <person name="Sonobe K."/>
            <person name="Ishii M."/>
            <person name="Ohtani R."/>
            <person name="Kanamori-Sato M."/>
            <person name="Honoki R."/>
            <person name="Miyazaki D."/>
            <person name="Mochizuki H."/>
            <person name="Umetsu J."/>
            <person name="Higashi K."/>
            <person name="Shibata D."/>
            <person name="Kamiya Y."/>
            <person name="Sato N."/>
            <person name="Nakamura Y."/>
            <person name="Tabata S."/>
            <person name="Ida S."/>
            <person name="Kurokawa K."/>
            <person name="Ohta H."/>
        </authorList>
    </citation>
    <scope>NUCLEOTIDE SEQUENCE [LARGE SCALE GENOMIC DNA]</scope>
    <source>
        <strain evidence="6 7">NIES-2285</strain>
    </source>
</reference>
<name>A0A0U9HR01_KLENI</name>
<dbReference type="GO" id="GO:0016757">
    <property type="term" value="F:glycosyltransferase activity"/>
    <property type="evidence" value="ECO:0007669"/>
    <property type="project" value="UniProtKB-KW"/>
</dbReference>
<feature type="domain" description="Glycosyl transferase family 25" evidence="5">
    <location>
        <begin position="438"/>
        <end position="618"/>
    </location>
</feature>
<proteinExistence type="inferred from homology"/>
<keyword evidence="6" id="KW-0176">Collagen</keyword>
<dbReference type="InterPro" id="IPR050757">
    <property type="entry name" value="Collagen_mod_GT25"/>
</dbReference>
<evidence type="ECO:0000256" key="2">
    <source>
        <dbReference type="ARBA" id="ARBA00022676"/>
    </source>
</evidence>
<keyword evidence="3 6" id="KW-0808">Transferase</keyword>
<dbReference type="CDD" id="cd06532">
    <property type="entry name" value="Glyco_transf_25"/>
    <property type="match status" value="1"/>
</dbReference>
<keyword evidence="2 6" id="KW-0328">Glycosyltransferase</keyword>
<protein>
    <submittedName>
        <fullName evidence="6">Collagen beta-1,O-galactosyltransferase</fullName>
    </submittedName>
</protein>
<accession>A0A0U9HR01</accession>
<keyword evidence="7" id="KW-1185">Reference proteome</keyword>
<dbReference type="Pfam" id="PF01755">
    <property type="entry name" value="Glyco_transf_25"/>
    <property type="match status" value="2"/>
</dbReference>
<gene>
    <name evidence="6" type="ORF">KFL_000010380</name>
</gene>
<feature type="domain" description="Glycosyl transferase family 25" evidence="5">
    <location>
        <begin position="162"/>
        <end position="331"/>
    </location>
</feature>
<comment type="similarity">
    <text evidence="1">Belongs to the glycosyltransferase 25 family.</text>
</comment>
<keyword evidence="4" id="KW-1133">Transmembrane helix</keyword>
<dbReference type="EMBL" id="DF236950">
    <property type="protein sequence ID" value="GAQ77589.1"/>
    <property type="molecule type" value="Genomic_DNA"/>
</dbReference>
<dbReference type="AlphaFoldDB" id="A0A0U9HR01"/>
<evidence type="ECO:0000313" key="6">
    <source>
        <dbReference type="EMBL" id="GAQ77589.1"/>
    </source>
</evidence>
<evidence type="ECO:0000256" key="4">
    <source>
        <dbReference type="SAM" id="Phobius"/>
    </source>
</evidence>
<evidence type="ECO:0000313" key="7">
    <source>
        <dbReference type="Proteomes" id="UP000054558"/>
    </source>
</evidence>
<organism evidence="6 7">
    <name type="scientific">Klebsormidium nitens</name>
    <name type="common">Green alga</name>
    <name type="synonym">Ulothrix nitens</name>
    <dbReference type="NCBI Taxonomy" id="105231"/>
    <lineage>
        <taxon>Eukaryota</taxon>
        <taxon>Viridiplantae</taxon>
        <taxon>Streptophyta</taxon>
        <taxon>Klebsormidiophyceae</taxon>
        <taxon>Klebsormidiales</taxon>
        <taxon>Klebsormidiaceae</taxon>
        <taxon>Klebsormidium</taxon>
    </lineage>
</organism>
<dbReference type="PANTHER" id="PTHR10730">
    <property type="entry name" value="PROCOLLAGEN-LYSINE,2-OXOGLUTARATE 5-DIOXYGENASE/GLYCOSYLTRANSFERASE 25 FAMILY MEMBER"/>
    <property type="match status" value="1"/>
</dbReference>
<feature type="transmembrane region" description="Helical" evidence="4">
    <location>
        <begin position="17"/>
        <end position="36"/>
    </location>
</feature>
<dbReference type="PANTHER" id="PTHR10730:SF53">
    <property type="entry name" value="GLYCOSYLTRANSFERASE 25 FAMILY MEMBER"/>
    <property type="match status" value="1"/>
</dbReference>
<evidence type="ECO:0000256" key="1">
    <source>
        <dbReference type="ARBA" id="ARBA00006721"/>
    </source>
</evidence>
<sequence length="669" mass="75631">MAPQPGRRNVFLRKRTYLVFLPVIVFTLLVALPTNIRMQLYSPSSAEPERVSLEDLVEEASVEQEEVTQRGGLGKMLGSIENGVMEQLAGKLGGQSEGDVLKAGALFPSETEGEDLKEFFEGGPVEQVPRGKVSLQMSNLALDPGDIVTDLPVATDKWTPAHVFVVSITRDMKQLREIDAKLHSVGMKYTLVLAPDSTKIDLGKYQSILPEDRVSVSRGSAMKPNEVDELLAHLELWAHVVAHQLRYTIVLEEDAVLKDSFKEDLERSLKQLNLLRVEHTGYFFDVCMLGRDHYTHTEAKLTANVIEARSSAGAHAYLLTLAGAFRLLENVRLDDPLNEAMWQVHQLYWLALNPTAVETTMYKCDDPPCRRMPEPSESPSQSTRGLQAYAATLHLTKEGECGGTAWECLEGKIRGWVKQRRRQRAPWPPVPIELEEWPVYVMNMDRETRRMDDLKKRLAEHGFGKVQRARAVDMGSTDLATFDHLIAKDKVSVTRAGWNAAAKFLSKGDIGCALSHYMIWSDIVVKNVPYALVLEDDIDFVPSFSGDYERNVKELREFVASGHEMSRFDVCFVGREPIVQPWFERPLYTPHVKFAGMSWTTHSYIISLPGARKLVKKFFVDDPIDAIWWRIPRIKFLTFDPLLTFQRRDDYGSTAGEGGDVRGVLEPWR</sequence>
<keyword evidence="4" id="KW-0472">Membrane</keyword>
<dbReference type="Proteomes" id="UP000054558">
    <property type="component" value="Unassembled WGS sequence"/>
</dbReference>
<evidence type="ECO:0000259" key="5">
    <source>
        <dbReference type="Pfam" id="PF01755"/>
    </source>
</evidence>
<dbReference type="OMA" id="FAMIVED"/>
<evidence type="ECO:0000256" key="3">
    <source>
        <dbReference type="ARBA" id="ARBA00022679"/>
    </source>
</evidence>
<dbReference type="InterPro" id="IPR002654">
    <property type="entry name" value="Glyco_trans_25"/>
</dbReference>